<sequence length="224" mass="23438">MNAGTDLVCQRQGGLLEIALNRPGRLNALTPQSAQALLHAVRQGQDDPAVRLLLIRGEGRAFCAGKDRDAPASAAFVATLQQLAAALVEGKPSVAAVQGWAVGAGLELALNCDVVFASEDARFALPEAQLGLPGTGGIHALLPRLIGLGRAKALLWSGQAFGARQAHDWGLVWQLTPPGALLDEARAFGRLLEQAEPDTLARVKALLHAAALRDFDATLVAEGR</sequence>
<organism evidence="2 3">
    <name type="scientific">Ottowia pentelensis</name>
    <dbReference type="NCBI Taxonomy" id="511108"/>
    <lineage>
        <taxon>Bacteria</taxon>
        <taxon>Pseudomonadati</taxon>
        <taxon>Pseudomonadota</taxon>
        <taxon>Betaproteobacteria</taxon>
        <taxon>Burkholderiales</taxon>
        <taxon>Comamonadaceae</taxon>
        <taxon>Ottowia</taxon>
    </lineage>
</organism>
<protein>
    <submittedName>
        <fullName evidence="2">Enoyl-CoA hydratase/isomerase family protein</fullName>
    </submittedName>
</protein>
<comment type="similarity">
    <text evidence="1">Belongs to the enoyl-CoA hydratase/isomerase family.</text>
</comment>
<evidence type="ECO:0000313" key="3">
    <source>
        <dbReference type="Proteomes" id="UP001589834"/>
    </source>
</evidence>
<accession>A0ABV6PW11</accession>
<name>A0ABV6PW11_9BURK</name>
<dbReference type="RefSeq" id="WP_377484506.1">
    <property type="nucleotide sequence ID" value="NZ_JBHLTN010000034.1"/>
</dbReference>
<dbReference type="PANTHER" id="PTHR43459:SF1">
    <property type="entry name" value="EG:BACN32G11.4 PROTEIN"/>
    <property type="match status" value="1"/>
</dbReference>
<dbReference type="InterPro" id="IPR029045">
    <property type="entry name" value="ClpP/crotonase-like_dom_sf"/>
</dbReference>
<dbReference type="PANTHER" id="PTHR43459">
    <property type="entry name" value="ENOYL-COA HYDRATASE"/>
    <property type="match status" value="1"/>
</dbReference>
<evidence type="ECO:0000313" key="2">
    <source>
        <dbReference type="EMBL" id="MFC0594029.1"/>
    </source>
</evidence>
<reference evidence="2 3" key="1">
    <citation type="submission" date="2024-09" db="EMBL/GenBank/DDBJ databases">
        <authorList>
            <person name="Sun Q."/>
            <person name="Mori K."/>
        </authorList>
    </citation>
    <scope>NUCLEOTIDE SEQUENCE [LARGE SCALE GENOMIC DNA]</scope>
    <source>
        <strain evidence="2 3">NCAIM B.02336</strain>
    </source>
</reference>
<keyword evidence="3" id="KW-1185">Reference proteome</keyword>
<dbReference type="Pfam" id="PF00378">
    <property type="entry name" value="ECH_1"/>
    <property type="match status" value="1"/>
</dbReference>
<dbReference type="SUPFAM" id="SSF52096">
    <property type="entry name" value="ClpP/crotonase"/>
    <property type="match status" value="1"/>
</dbReference>
<dbReference type="CDD" id="cd06558">
    <property type="entry name" value="crotonase-like"/>
    <property type="match status" value="1"/>
</dbReference>
<dbReference type="InterPro" id="IPR018376">
    <property type="entry name" value="Enoyl-CoA_hyd/isom_CS"/>
</dbReference>
<proteinExistence type="inferred from homology"/>
<gene>
    <name evidence="2" type="ORF">ACFFGG_15870</name>
</gene>
<comment type="caution">
    <text evidence="2">The sequence shown here is derived from an EMBL/GenBank/DDBJ whole genome shotgun (WGS) entry which is preliminary data.</text>
</comment>
<dbReference type="Proteomes" id="UP001589834">
    <property type="component" value="Unassembled WGS sequence"/>
</dbReference>
<dbReference type="PROSITE" id="PS00166">
    <property type="entry name" value="ENOYL_COA_HYDRATASE"/>
    <property type="match status" value="1"/>
</dbReference>
<dbReference type="Gene3D" id="3.90.226.10">
    <property type="entry name" value="2-enoyl-CoA Hydratase, Chain A, domain 1"/>
    <property type="match status" value="1"/>
</dbReference>
<evidence type="ECO:0000256" key="1">
    <source>
        <dbReference type="RuleBase" id="RU003707"/>
    </source>
</evidence>
<dbReference type="InterPro" id="IPR001753">
    <property type="entry name" value="Enoyl-CoA_hydra/iso"/>
</dbReference>
<dbReference type="EMBL" id="JBHLTN010000034">
    <property type="protein sequence ID" value="MFC0594029.1"/>
    <property type="molecule type" value="Genomic_DNA"/>
</dbReference>